<feature type="transmembrane region" description="Helical" evidence="10">
    <location>
        <begin position="20"/>
        <end position="43"/>
    </location>
</feature>
<feature type="transmembrane region" description="Helical" evidence="10">
    <location>
        <begin position="181"/>
        <end position="206"/>
    </location>
</feature>
<keyword evidence="2" id="KW-1003">Cell membrane</keyword>
<dbReference type="EMBL" id="JADYXP020000001">
    <property type="protein sequence ID" value="KAL0134062.1"/>
    <property type="molecule type" value="Genomic_DNA"/>
</dbReference>
<dbReference type="PANTHER" id="PTHR21137">
    <property type="entry name" value="ODORANT RECEPTOR"/>
    <property type="match status" value="1"/>
</dbReference>
<comment type="similarity">
    <text evidence="10">Belongs to the insect chemoreceptor superfamily. Heteromeric odorant receptor channel (TC 1.A.69) family.</text>
</comment>
<keyword evidence="4 10" id="KW-0812">Transmembrane</keyword>
<keyword evidence="8 10" id="KW-0675">Receptor</keyword>
<comment type="subcellular location">
    <subcellularLocation>
        <location evidence="1 10">Cell membrane</location>
        <topology evidence="1 10">Multi-pass membrane protein</topology>
    </subcellularLocation>
</comment>
<keyword evidence="5 10" id="KW-0552">Olfaction</keyword>
<keyword evidence="12" id="KW-1185">Reference proteome</keyword>
<evidence type="ECO:0000256" key="7">
    <source>
        <dbReference type="ARBA" id="ARBA00023136"/>
    </source>
</evidence>
<evidence type="ECO:0000256" key="4">
    <source>
        <dbReference type="ARBA" id="ARBA00022692"/>
    </source>
</evidence>
<sequence length="386" mass="44612">MIRQDPLDRIMRFMLTLSGILPGASCVLFWKMYIVVSLIFRLYNIYLYVTNRINTITLWDLMECLSVLLAHSKVIFKCLVFWINQQKFLEILTMMKEDWNDCAHDDVSLKETERKVKTYDRIAKVILILHTLSIVGFSSGVILANDDVTNNATEVHFITKINYPFEISTQRMYRLMLLTEMLLLFTFSWSTGAVNCMLLILIMHIAGQINIVRRWLTKLEFSEDTGKDKSSPITMTKIIQKHKKIIRFSRNIQSLYMHIALVQFLLNTIMICALAFLVVTAVGSPDAVKQIMKCFFFFVITNLEAYIFCFAGEYLKNKSIEIAIAAYSTAWYNMKSKDSRVLLFVILRSQKELTLTAGNMMELSLKSFTNIINISGSYLSVLLAMR</sequence>
<feature type="transmembrane region" description="Helical" evidence="10">
    <location>
        <begin position="122"/>
        <end position="144"/>
    </location>
</feature>
<organism evidence="11 12">
    <name type="scientific">Cardiocondyla obscurior</name>
    <dbReference type="NCBI Taxonomy" id="286306"/>
    <lineage>
        <taxon>Eukaryota</taxon>
        <taxon>Metazoa</taxon>
        <taxon>Ecdysozoa</taxon>
        <taxon>Arthropoda</taxon>
        <taxon>Hexapoda</taxon>
        <taxon>Insecta</taxon>
        <taxon>Pterygota</taxon>
        <taxon>Neoptera</taxon>
        <taxon>Endopterygota</taxon>
        <taxon>Hymenoptera</taxon>
        <taxon>Apocrita</taxon>
        <taxon>Aculeata</taxon>
        <taxon>Formicoidea</taxon>
        <taxon>Formicidae</taxon>
        <taxon>Myrmicinae</taxon>
        <taxon>Cardiocondyla</taxon>
    </lineage>
</organism>
<dbReference type="PANTHER" id="PTHR21137:SF35">
    <property type="entry name" value="ODORANT RECEPTOR 19A-RELATED"/>
    <property type="match status" value="1"/>
</dbReference>
<dbReference type="GO" id="GO:0005886">
    <property type="term" value="C:plasma membrane"/>
    <property type="evidence" value="ECO:0007669"/>
    <property type="project" value="UniProtKB-SubCell"/>
</dbReference>
<evidence type="ECO:0000256" key="5">
    <source>
        <dbReference type="ARBA" id="ARBA00022725"/>
    </source>
</evidence>
<evidence type="ECO:0000256" key="9">
    <source>
        <dbReference type="ARBA" id="ARBA00023224"/>
    </source>
</evidence>
<evidence type="ECO:0000256" key="8">
    <source>
        <dbReference type="ARBA" id="ARBA00023170"/>
    </source>
</evidence>
<accession>A0AAW2H3A7</accession>
<evidence type="ECO:0000256" key="2">
    <source>
        <dbReference type="ARBA" id="ARBA00022475"/>
    </source>
</evidence>
<feature type="transmembrane region" description="Helical" evidence="10">
    <location>
        <begin position="295"/>
        <end position="315"/>
    </location>
</feature>
<dbReference type="GO" id="GO:0007165">
    <property type="term" value="P:signal transduction"/>
    <property type="evidence" value="ECO:0007669"/>
    <property type="project" value="UniProtKB-KW"/>
</dbReference>
<evidence type="ECO:0000256" key="1">
    <source>
        <dbReference type="ARBA" id="ARBA00004651"/>
    </source>
</evidence>
<dbReference type="Proteomes" id="UP001430953">
    <property type="component" value="Unassembled WGS sequence"/>
</dbReference>
<keyword evidence="3 10" id="KW-0716">Sensory transduction</keyword>
<evidence type="ECO:0000313" key="11">
    <source>
        <dbReference type="EMBL" id="KAL0134062.1"/>
    </source>
</evidence>
<comment type="caution">
    <text evidence="11">The sequence shown here is derived from an EMBL/GenBank/DDBJ whole genome shotgun (WGS) entry which is preliminary data.</text>
</comment>
<name>A0AAW2H3A7_9HYME</name>
<keyword evidence="9 10" id="KW-0807">Transducer</keyword>
<gene>
    <name evidence="11" type="ORF">PUN28_001142</name>
</gene>
<keyword evidence="6 10" id="KW-1133">Transmembrane helix</keyword>
<evidence type="ECO:0000256" key="10">
    <source>
        <dbReference type="RuleBase" id="RU351113"/>
    </source>
</evidence>
<keyword evidence="7 10" id="KW-0472">Membrane</keyword>
<dbReference type="InterPro" id="IPR004117">
    <property type="entry name" value="7tm6_olfct_rcpt"/>
</dbReference>
<dbReference type="AlphaFoldDB" id="A0AAW2H3A7"/>
<proteinExistence type="inferred from homology"/>
<feature type="transmembrane region" description="Helical" evidence="10">
    <location>
        <begin position="255"/>
        <end position="283"/>
    </location>
</feature>
<evidence type="ECO:0000313" key="12">
    <source>
        <dbReference type="Proteomes" id="UP001430953"/>
    </source>
</evidence>
<dbReference type="Pfam" id="PF02949">
    <property type="entry name" value="7tm_6"/>
    <property type="match status" value="1"/>
</dbReference>
<evidence type="ECO:0000256" key="3">
    <source>
        <dbReference type="ARBA" id="ARBA00022606"/>
    </source>
</evidence>
<reference evidence="11 12" key="1">
    <citation type="submission" date="2023-03" db="EMBL/GenBank/DDBJ databases">
        <title>High recombination rates correlate with genetic variation in Cardiocondyla obscurior ants.</title>
        <authorList>
            <person name="Errbii M."/>
        </authorList>
    </citation>
    <scope>NUCLEOTIDE SEQUENCE [LARGE SCALE GENOMIC DNA]</scope>
    <source>
        <strain evidence="11">Alpha-2009</strain>
        <tissue evidence="11">Whole body</tissue>
    </source>
</reference>
<protein>
    <recommendedName>
        <fullName evidence="10">Odorant receptor</fullName>
    </recommendedName>
</protein>
<evidence type="ECO:0000256" key="6">
    <source>
        <dbReference type="ARBA" id="ARBA00022989"/>
    </source>
</evidence>
<dbReference type="GO" id="GO:0005549">
    <property type="term" value="F:odorant binding"/>
    <property type="evidence" value="ECO:0007669"/>
    <property type="project" value="InterPro"/>
</dbReference>
<dbReference type="GO" id="GO:0004984">
    <property type="term" value="F:olfactory receptor activity"/>
    <property type="evidence" value="ECO:0007669"/>
    <property type="project" value="InterPro"/>
</dbReference>
<comment type="caution">
    <text evidence="10">Lacks conserved residue(s) required for the propagation of feature annotation.</text>
</comment>